<keyword evidence="7 12" id="KW-0798">TonB box</keyword>
<dbReference type="NCBIfam" id="TIGR01785">
    <property type="entry name" value="TonB-hemin"/>
    <property type="match status" value="1"/>
</dbReference>
<evidence type="ECO:0000256" key="12">
    <source>
        <dbReference type="RuleBase" id="RU003357"/>
    </source>
</evidence>
<dbReference type="GO" id="GO:0015344">
    <property type="term" value="F:siderophore uptake transmembrane transporter activity"/>
    <property type="evidence" value="ECO:0007669"/>
    <property type="project" value="TreeGrafter"/>
</dbReference>
<dbReference type="Pfam" id="PF00593">
    <property type="entry name" value="TonB_dep_Rec_b-barrel"/>
    <property type="match status" value="1"/>
</dbReference>
<dbReference type="SUPFAM" id="SSF56935">
    <property type="entry name" value="Porins"/>
    <property type="match status" value="1"/>
</dbReference>
<evidence type="ECO:0000256" key="1">
    <source>
        <dbReference type="ARBA" id="ARBA00004571"/>
    </source>
</evidence>
<dbReference type="PANTHER" id="PTHR30069:SF41">
    <property type="entry name" value="HEME_HEMOPEXIN UTILIZATION PROTEIN C"/>
    <property type="match status" value="1"/>
</dbReference>
<feature type="domain" description="TonB-dependent receptor plug" evidence="14">
    <location>
        <begin position="64"/>
        <end position="171"/>
    </location>
</feature>
<dbReference type="GO" id="GO:0044718">
    <property type="term" value="P:siderophore transmembrane transport"/>
    <property type="evidence" value="ECO:0007669"/>
    <property type="project" value="TreeGrafter"/>
</dbReference>
<evidence type="ECO:0000313" key="16">
    <source>
        <dbReference type="Proteomes" id="UP000435138"/>
    </source>
</evidence>
<comment type="caution">
    <text evidence="15">The sequence shown here is derived from an EMBL/GenBank/DDBJ whole genome shotgun (WGS) entry which is preliminary data.</text>
</comment>
<dbReference type="GO" id="GO:0009279">
    <property type="term" value="C:cell outer membrane"/>
    <property type="evidence" value="ECO:0007669"/>
    <property type="project" value="UniProtKB-SubCell"/>
</dbReference>
<dbReference type="InterPro" id="IPR011276">
    <property type="entry name" value="TonB_haem/Hb_rcpt"/>
</dbReference>
<evidence type="ECO:0000256" key="5">
    <source>
        <dbReference type="ARBA" id="ARBA00022692"/>
    </source>
</evidence>
<comment type="subcellular location">
    <subcellularLocation>
        <location evidence="1 11">Cell outer membrane</location>
        <topology evidence="1 11">Multi-pass membrane protein</topology>
    </subcellularLocation>
</comment>
<keyword evidence="10 11" id="KW-0998">Cell outer membrane</keyword>
<dbReference type="InterPro" id="IPR037066">
    <property type="entry name" value="Plug_dom_sf"/>
</dbReference>
<keyword evidence="4 11" id="KW-1134">Transmembrane beta strand</keyword>
<organism evidence="15 16">
    <name type="scientific">Endobacterium cereale</name>
    <dbReference type="NCBI Taxonomy" id="2663029"/>
    <lineage>
        <taxon>Bacteria</taxon>
        <taxon>Pseudomonadati</taxon>
        <taxon>Pseudomonadota</taxon>
        <taxon>Alphaproteobacteria</taxon>
        <taxon>Hyphomicrobiales</taxon>
        <taxon>Rhizobiaceae</taxon>
        <taxon>Endobacterium</taxon>
    </lineage>
</organism>
<dbReference type="PANTHER" id="PTHR30069">
    <property type="entry name" value="TONB-DEPENDENT OUTER MEMBRANE RECEPTOR"/>
    <property type="match status" value="1"/>
</dbReference>
<keyword evidence="3 11" id="KW-0813">Transport</keyword>
<dbReference type="PROSITE" id="PS52016">
    <property type="entry name" value="TONB_DEPENDENT_REC_3"/>
    <property type="match status" value="1"/>
</dbReference>
<protein>
    <submittedName>
        <fullName evidence="15">TonB-dependent hemoglobin/transferrin/lactoferrin family receptor</fullName>
    </submittedName>
</protein>
<dbReference type="CDD" id="cd01347">
    <property type="entry name" value="ligand_gated_channel"/>
    <property type="match status" value="1"/>
</dbReference>
<dbReference type="GO" id="GO:0015232">
    <property type="term" value="F:heme transmembrane transporter activity"/>
    <property type="evidence" value="ECO:0007669"/>
    <property type="project" value="InterPro"/>
</dbReference>
<dbReference type="InterPro" id="IPR012910">
    <property type="entry name" value="Plug_dom"/>
</dbReference>
<dbReference type="Pfam" id="PF07715">
    <property type="entry name" value="Plug"/>
    <property type="match status" value="1"/>
</dbReference>
<keyword evidence="16" id="KW-1185">Reference proteome</keyword>
<evidence type="ECO:0000259" key="14">
    <source>
        <dbReference type="Pfam" id="PF07715"/>
    </source>
</evidence>
<dbReference type="Gene3D" id="2.40.170.20">
    <property type="entry name" value="TonB-dependent receptor, beta-barrel domain"/>
    <property type="match status" value="1"/>
</dbReference>
<evidence type="ECO:0000256" key="7">
    <source>
        <dbReference type="ARBA" id="ARBA00023077"/>
    </source>
</evidence>
<keyword evidence="6" id="KW-0732">Signal</keyword>
<evidence type="ECO:0000313" key="15">
    <source>
        <dbReference type="EMBL" id="MQY46878.1"/>
    </source>
</evidence>
<name>A0A6A8AAB3_9HYPH</name>
<proteinExistence type="inferred from homology"/>
<keyword evidence="8 11" id="KW-0472">Membrane</keyword>
<feature type="domain" description="TonB-dependent receptor-like beta-barrel" evidence="13">
    <location>
        <begin position="273"/>
        <end position="739"/>
    </location>
</feature>
<dbReference type="InterPro" id="IPR000531">
    <property type="entry name" value="Beta-barrel_TonB"/>
</dbReference>
<gene>
    <name evidence="15" type="ORF">GAO09_12645</name>
</gene>
<dbReference type="Proteomes" id="UP000435138">
    <property type="component" value="Unassembled WGS sequence"/>
</dbReference>
<dbReference type="EMBL" id="WIXI01000043">
    <property type="protein sequence ID" value="MQY46878.1"/>
    <property type="molecule type" value="Genomic_DNA"/>
</dbReference>
<dbReference type="InterPro" id="IPR036942">
    <property type="entry name" value="Beta-barrel_TonB_sf"/>
</dbReference>
<keyword evidence="9 15" id="KW-0675">Receptor</keyword>
<evidence type="ECO:0000256" key="2">
    <source>
        <dbReference type="ARBA" id="ARBA00009810"/>
    </source>
</evidence>
<sequence>MLAGTDISYRFTSNRAAVIGVAQESGEAVAGDGTTVLAPIMVTGDSSRNANGGAGFQGTPDWVYEEPSSVSVISRQAAQGPGARNARDLLDNVAGVMTNRSEGQNPGVQVNIRGLQDNNRVATMIDGARQNFQRGGHGGSQQVYVDQSFIRTVEVEKTSGAGVGGAGSLGGSVNFRTLTADDIIQPGETWGGEFTAGSGSNAFYFDGNLLGAYRFSDDFSVLAGVSRKRLGNYKTGELPDNLLSGGVVGGEVLSSGYESFGSLLKFEAAPADDFKLDLNWLRYDIDSSLATVYQSNDQRYLTNTVTSSFSWDPDSDLVDMKGRIWLNTTDNDELRRYNIVDPVSYGMKSFGGSLENTSRFDLPAGTISLNYGVEAYRDIGKTDAIARLDDDGVDGSYGYKGMNPSGRFDMASGFLNATFEHDDWLMVRGGLRYDRYSLSGSTQLTGVSVPVLISPRTCIRSIRGRCVEWQEAVYEIPQTPNTMVDVDKSGGAWLPSATIAVKPLDWFQPFVTYSESYRPPSVLETLMSGGHPNVAPVDNMPNPNLLPETGRTWEIGANISRDGVLTADDNIRIKAVWFHRNIENYISMGRGYYAPFERLYWTNVNLDGTTRMRGLEMEASYDAGTAYAGLSYTRTNTDLADTYLYNGPTGIGLPSQGENTAAPSVLFVVPKQRFTVDAGLRLFDERLVIGGRMTYVEETTPTIGQLANSYTSESYRLYDVYGSYAFNENTNLRFAVNNITDEGYWPALGTRDLPGPGRTFTASLNVKF</sequence>
<evidence type="ECO:0000256" key="11">
    <source>
        <dbReference type="PROSITE-ProRule" id="PRU01360"/>
    </source>
</evidence>
<evidence type="ECO:0000256" key="6">
    <source>
        <dbReference type="ARBA" id="ARBA00022729"/>
    </source>
</evidence>
<accession>A0A6A8AAB3</accession>
<evidence type="ECO:0000259" key="13">
    <source>
        <dbReference type="Pfam" id="PF00593"/>
    </source>
</evidence>
<evidence type="ECO:0000256" key="9">
    <source>
        <dbReference type="ARBA" id="ARBA00023170"/>
    </source>
</evidence>
<dbReference type="InterPro" id="IPR039426">
    <property type="entry name" value="TonB-dep_rcpt-like"/>
</dbReference>
<dbReference type="Gene3D" id="2.170.130.10">
    <property type="entry name" value="TonB-dependent receptor, plug domain"/>
    <property type="match status" value="1"/>
</dbReference>
<evidence type="ECO:0000256" key="10">
    <source>
        <dbReference type="ARBA" id="ARBA00023237"/>
    </source>
</evidence>
<dbReference type="NCBIfam" id="TIGR01786">
    <property type="entry name" value="TonB-hemlactrns"/>
    <property type="match status" value="1"/>
</dbReference>
<dbReference type="AlphaFoldDB" id="A0A6A8AAB3"/>
<evidence type="ECO:0000256" key="8">
    <source>
        <dbReference type="ARBA" id="ARBA00023136"/>
    </source>
</evidence>
<evidence type="ECO:0000256" key="4">
    <source>
        <dbReference type="ARBA" id="ARBA00022452"/>
    </source>
</evidence>
<evidence type="ECO:0000256" key="3">
    <source>
        <dbReference type="ARBA" id="ARBA00022448"/>
    </source>
</evidence>
<keyword evidence="5 11" id="KW-0812">Transmembrane</keyword>
<dbReference type="InterPro" id="IPR010949">
    <property type="entry name" value="TonB_Hb/transfer/lactofer_rcpt"/>
</dbReference>
<comment type="similarity">
    <text evidence="2 11 12">Belongs to the TonB-dependent receptor family.</text>
</comment>
<reference evidence="15 16" key="1">
    <citation type="submission" date="2019-11" db="EMBL/GenBank/DDBJ databases">
        <title>Genome analysis of Rhizobacterium cereale a novel genus and species isolated from maize roots in North Spain.</title>
        <authorList>
            <person name="Menendez E."/>
            <person name="Flores-Felix J.D."/>
            <person name="Ramirez-Bahena M.-H."/>
            <person name="Igual J.M."/>
            <person name="Garcia-Fraile P."/>
            <person name="Peix A."/>
            <person name="Velazquez E."/>
        </authorList>
    </citation>
    <scope>NUCLEOTIDE SEQUENCE [LARGE SCALE GENOMIC DNA]</scope>
    <source>
        <strain evidence="15 16">RZME27</strain>
    </source>
</reference>